<proteinExistence type="predicted"/>
<dbReference type="AlphaFoldDB" id="A0ABD3NJ28"/>
<feature type="domain" description="DUF7640" evidence="2">
    <location>
        <begin position="267"/>
        <end position="347"/>
    </location>
</feature>
<evidence type="ECO:0000313" key="4">
    <source>
        <dbReference type="Proteomes" id="UP001530400"/>
    </source>
</evidence>
<comment type="caution">
    <text evidence="3">The sequence shown here is derived from an EMBL/GenBank/DDBJ whole genome shotgun (WGS) entry which is preliminary data.</text>
</comment>
<keyword evidence="4" id="KW-1185">Reference proteome</keyword>
<dbReference type="PANTHER" id="PTHR22534">
    <property type="entry name" value="SRCR DOMAIN-CONTAINING PROTEIN"/>
    <property type="match status" value="1"/>
</dbReference>
<gene>
    <name evidence="3" type="ORF">ACHAWO_001924</name>
</gene>
<organism evidence="3 4">
    <name type="scientific">Cyclotella atomus</name>
    <dbReference type="NCBI Taxonomy" id="382360"/>
    <lineage>
        <taxon>Eukaryota</taxon>
        <taxon>Sar</taxon>
        <taxon>Stramenopiles</taxon>
        <taxon>Ochrophyta</taxon>
        <taxon>Bacillariophyta</taxon>
        <taxon>Coscinodiscophyceae</taxon>
        <taxon>Thalassiosirophycidae</taxon>
        <taxon>Stephanodiscales</taxon>
        <taxon>Stephanodiscaceae</taxon>
        <taxon>Cyclotella</taxon>
    </lineage>
</organism>
<sequence length="468" mass="48931">MRTRFARSFVLARCRCRCCCCSITVNSQPRPSFSVQNSHHLPSMRLSISATSFAAAVAASQALLRLGSNSAVASAVDVAYEKHDERLQAAGEHPSLDEECDFVTSFKLRGSDADAGILGCTNPEYVCVEDDSSSRGGRCVPDVFAHRKLQTSNTPPCTTKCTGIGACGGGTDPNIVGAASCCGYRACFGITGTSSIDAGSCLGNKACYKMKNAVIGAKSCRGDSKYKGEDGAYGYACAYLQGTVGYNSCIEYGACYQKSTMNKIFHIGDNSCYGASTCSYAANTDGTIKIGDESCNGYYACYDALGSIGSGSCNAKNACYKTYQYIGNNLCNTENECFENKVVLTSEPSKAPTKFPTKAPVTAPPTSSPTEFPTKAPVTAPPTKTPTKVPTKAPVTAPPTKTPTKVPTKAPVTNAPTAPTKSPTQAPTKAPITAAPVTMIPTALPTNVASKTSKEAKDGKTDKGGKKF</sequence>
<feature type="compositionally biased region" description="Low complexity" evidence="1">
    <location>
        <begin position="368"/>
        <end position="378"/>
    </location>
</feature>
<feature type="compositionally biased region" description="Polar residues" evidence="1">
    <location>
        <begin position="414"/>
        <end position="427"/>
    </location>
</feature>
<feature type="region of interest" description="Disordered" evidence="1">
    <location>
        <begin position="348"/>
        <end position="429"/>
    </location>
</feature>
<dbReference type="InterPro" id="IPR056057">
    <property type="entry name" value="DUF7640"/>
</dbReference>
<evidence type="ECO:0000313" key="3">
    <source>
        <dbReference type="EMBL" id="KAL3776004.1"/>
    </source>
</evidence>
<name>A0ABD3NJ28_9STRA</name>
<dbReference type="Pfam" id="PF24646">
    <property type="entry name" value="DUF7640"/>
    <property type="match status" value="1"/>
</dbReference>
<evidence type="ECO:0000259" key="2">
    <source>
        <dbReference type="Pfam" id="PF24646"/>
    </source>
</evidence>
<evidence type="ECO:0000256" key="1">
    <source>
        <dbReference type="SAM" id="MobiDB-lite"/>
    </source>
</evidence>
<dbReference type="EMBL" id="JALLPJ020001123">
    <property type="protein sequence ID" value="KAL3776004.1"/>
    <property type="molecule type" value="Genomic_DNA"/>
</dbReference>
<feature type="region of interest" description="Disordered" evidence="1">
    <location>
        <begin position="444"/>
        <end position="468"/>
    </location>
</feature>
<accession>A0ABD3NJ28</accession>
<dbReference type="InterPro" id="IPR019524">
    <property type="entry name" value="B-solenoid_diatom-type"/>
</dbReference>
<feature type="compositionally biased region" description="Low complexity" evidence="1">
    <location>
        <begin position="385"/>
        <end position="395"/>
    </location>
</feature>
<feature type="compositionally biased region" description="Basic and acidic residues" evidence="1">
    <location>
        <begin position="452"/>
        <end position="468"/>
    </location>
</feature>
<feature type="compositionally biased region" description="Low complexity" evidence="1">
    <location>
        <begin position="348"/>
        <end position="361"/>
    </location>
</feature>
<feature type="compositionally biased region" description="Low complexity" evidence="1">
    <location>
        <begin position="402"/>
        <end position="413"/>
    </location>
</feature>
<reference evidence="3 4" key="1">
    <citation type="submission" date="2024-10" db="EMBL/GenBank/DDBJ databases">
        <title>Updated reference genomes for cyclostephanoid diatoms.</title>
        <authorList>
            <person name="Roberts W.R."/>
            <person name="Alverson A.J."/>
        </authorList>
    </citation>
    <scope>NUCLEOTIDE SEQUENCE [LARGE SCALE GENOMIC DNA]</scope>
    <source>
        <strain evidence="3 4">AJA010-31</strain>
    </source>
</reference>
<dbReference type="Proteomes" id="UP001530400">
    <property type="component" value="Unassembled WGS sequence"/>
</dbReference>
<dbReference type="PANTHER" id="PTHR22534:SF5">
    <property type="entry name" value="SRCR DOMAIN-CONTAINING PROTEIN"/>
    <property type="match status" value="1"/>
</dbReference>
<protein>
    <recommendedName>
        <fullName evidence="2">DUF7640 domain-containing protein</fullName>
    </recommendedName>
</protein>